<proteinExistence type="inferred from homology"/>
<name>A0ABV2TKL6_9RHOO</name>
<evidence type="ECO:0000256" key="10">
    <source>
        <dbReference type="HAMAP-Rule" id="MF_01102"/>
    </source>
</evidence>
<evidence type="ECO:0000256" key="2">
    <source>
        <dbReference type="ARBA" id="ARBA00022603"/>
    </source>
</evidence>
<dbReference type="EMBL" id="JBEWZI010000008">
    <property type="protein sequence ID" value="MET7014459.1"/>
    <property type="molecule type" value="Genomic_DNA"/>
</dbReference>
<keyword evidence="1 10" id="KW-0963">Cytoplasm</keyword>
<dbReference type="EC" id="2.1.1.61" evidence="10"/>
<dbReference type="Gene3D" id="3.50.50.60">
    <property type="entry name" value="FAD/NAD(P)-binding domain"/>
    <property type="match status" value="1"/>
</dbReference>
<dbReference type="NCBIfam" id="NF002481">
    <property type="entry name" value="PRK01747.1-2"/>
    <property type="match status" value="1"/>
</dbReference>
<dbReference type="RefSeq" id="WP_354600920.1">
    <property type="nucleotide sequence ID" value="NZ_JBEWZI010000008.1"/>
</dbReference>
<dbReference type="SUPFAM" id="SSF51905">
    <property type="entry name" value="FAD/NAD(P)-binding domain"/>
    <property type="match status" value="1"/>
</dbReference>
<dbReference type="EC" id="1.5.-.-" evidence="10"/>
<keyword evidence="5 10" id="KW-0949">S-adenosyl-L-methionine</keyword>
<dbReference type="NCBIfam" id="NF033855">
    <property type="entry name" value="tRNA_MNMC2"/>
    <property type="match status" value="1"/>
</dbReference>
<evidence type="ECO:0000256" key="4">
    <source>
        <dbReference type="ARBA" id="ARBA00022679"/>
    </source>
</evidence>
<gene>
    <name evidence="10 13" type="primary">mnmC</name>
    <name evidence="13" type="ORF">ABXR19_09680</name>
</gene>
<evidence type="ECO:0000256" key="8">
    <source>
        <dbReference type="ARBA" id="ARBA00023002"/>
    </source>
</evidence>
<dbReference type="NCBIfam" id="TIGR03197">
    <property type="entry name" value="MnmC_Cterm"/>
    <property type="match status" value="1"/>
</dbReference>
<comment type="cofactor">
    <cofactor evidence="10">
        <name>FAD</name>
        <dbReference type="ChEBI" id="CHEBI:57692"/>
    </cofactor>
</comment>
<evidence type="ECO:0000256" key="5">
    <source>
        <dbReference type="ARBA" id="ARBA00022691"/>
    </source>
</evidence>
<comment type="similarity">
    <text evidence="10">In the C-terminal section; belongs to the DAO family.</text>
</comment>
<keyword evidence="8 10" id="KW-0560">Oxidoreductase</keyword>
<protein>
    <recommendedName>
        <fullName evidence="10">tRNA 5-methylaminomethyl-2-thiouridine biosynthesis bifunctional protein MnmC</fullName>
        <shortName evidence="10">tRNA mnm(5)s(2)U biosynthesis bifunctional protein</shortName>
    </recommendedName>
    <domain>
        <recommendedName>
            <fullName evidence="10">tRNA (mnm(5)s(2)U34)-methyltransferase</fullName>
            <ecNumber evidence="10">2.1.1.61</ecNumber>
        </recommendedName>
    </domain>
    <domain>
        <recommendedName>
            <fullName evidence="10">FAD-dependent cmnm(5)s(2)U34 oxidoreductase</fullName>
            <ecNumber evidence="10">1.5.-.-</ecNumber>
        </recommendedName>
    </domain>
</protein>
<dbReference type="Gene3D" id="3.30.9.10">
    <property type="entry name" value="D-Amino Acid Oxidase, subunit A, domain 2"/>
    <property type="match status" value="1"/>
</dbReference>
<evidence type="ECO:0000256" key="9">
    <source>
        <dbReference type="ARBA" id="ARBA00023268"/>
    </source>
</evidence>
<evidence type="ECO:0000256" key="6">
    <source>
        <dbReference type="ARBA" id="ARBA00022694"/>
    </source>
</evidence>
<dbReference type="InterPro" id="IPR047785">
    <property type="entry name" value="tRNA_MNMC2"/>
</dbReference>
<dbReference type="InterPro" id="IPR023032">
    <property type="entry name" value="tRNA_MAMT_biosynth_bifunc_MnmC"/>
</dbReference>
<dbReference type="Pfam" id="PF01266">
    <property type="entry name" value="DAO"/>
    <property type="match status" value="1"/>
</dbReference>
<comment type="subcellular location">
    <subcellularLocation>
        <location evidence="10">Cytoplasm</location>
    </subcellularLocation>
</comment>
<dbReference type="InterPro" id="IPR029063">
    <property type="entry name" value="SAM-dependent_MTases_sf"/>
</dbReference>
<dbReference type="PANTHER" id="PTHR13847">
    <property type="entry name" value="SARCOSINE DEHYDROGENASE-RELATED"/>
    <property type="match status" value="1"/>
</dbReference>
<feature type="region of interest" description="tRNA (mnm(5)s(2)U34)-methyltransferase" evidence="10">
    <location>
        <begin position="1"/>
        <end position="232"/>
    </location>
</feature>
<evidence type="ECO:0000313" key="13">
    <source>
        <dbReference type="EMBL" id="MET7014459.1"/>
    </source>
</evidence>
<dbReference type="InterPro" id="IPR036188">
    <property type="entry name" value="FAD/NAD-bd_sf"/>
</dbReference>
<keyword evidence="3 10" id="KW-0285">Flavoprotein</keyword>
<dbReference type="NCBIfam" id="NF002483">
    <property type="entry name" value="PRK01747.1-4"/>
    <property type="match status" value="1"/>
</dbReference>
<organism evidence="13 14">
    <name type="scientific">Uliginosibacterium flavum</name>
    <dbReference type="NCBI Taxonomy" id="1396831"/>
    <lineage>
        <taxon>Bacteria</taxon>
        <taxon>Pseudomonadati</taxon>
        <taxon>Pseudomonadota</taxon>
        <taxon>Betaproteobacteria</taxon>
        <taxon>Rhodocyclales</taxon>
        <taxon>Zoogloeaceae</taxon>
        <taxon>Uliginosibacterium</taxon>
    </lineage>
</organism>
<feature type="domain" description="FAD dependent oxidoreductase" evidence="11">
    <location>
        <begin position="245"/>
        <end position="601"/>
    </location>
</feature>
<evidence type="ECO:0000256" key="3">
    <source>
        <dbReference type="ARBA" id="ARBA00022630"/>
    </source>
</evidence>
<keyword evidence="7 10" id="KW-0274">FAD</keyword>
<reference evidence="13 14" key="1">
    <citation type="submission" date="2024-07" db="EMBL/GenBank/DDBJ databases">
        <title>Uliginosibacterium flavum JJ3220;KACC:17644.</title>
        <authorList>
            <person name="Kim M.K."/>
        </authorList>
    </citation>
    <scope>NUCLEOTIDE SEQUENCE [LARGE SCALE GENOMIC DNA]</scope>
    <source>
        <strain evidence="13 14">KACC:17644</strain>
    </source>
</reference>
<dbReference type="Pfam" id="PF05430">
    <property type="entry name" value="Methyltransf_30"/>
    <property type="match status" value="1"/>
</dbReference>
<keyword evidence="4 10" id="KW-0808">Transferase</keyword>
<comment type="caution">
    <text evidence="13">The sequence shown here is derived from an EMBL/GenBank/DDBJ whole genome shotgun (WGS) entry which is preliminary data.</text>
</comment>
<accession>A0ABV2TKL6</accession>
<comment type="catalytic activity">
    <reaction evidence="10">
        <text>5-aminomethyl-2-thiouridine(34) in tRNA + S-adenosyl-L-methionine = 5-methylaminomethyl-2-thiouridine(34) in tRNA + S-adenosyl-L-homocysteine + H(+)</text>
        <dbReference type="Rhea" id="RHEA:19569"/>
        <dbReference type="Rhea" id="RHEA-COMP:10195"/>
        <dbReference type="Rhea" id="RHEA-COMP:10197"/>
        <dbReference type="ChEBI" id="CHEBI:15378"/>
        <dbReference type="ChEBI" id="CHEBI:57856"/>
        <dbReference type="ChEBI" id="CHEBI:59789"/>
        <dbReference type="ChEBI" id="CHEBI:74454"/>
        <dbReference type="ChEBI" id="CHEBI:74455"/>
        <dbReference type="EC" id="2.1.1.61"/>
    </reaction>
</comment>
<comment type="similarity">
    <text evidence="10">In the N-terminal section; belongs to the methyltransferase superfamily. tRNA (mnm(5)s(2)U34)-methyltransferase family.</text>
</comment>
<keyword evidence="6 10" id="KW-0819">tRNA processing</keyword>
<dbReference type="InterPro" id="IPR017610">
    <property type="entry name" value="tRNA_S-uridine_synth_MnmC_C"/>
</dbReference>
<evidence type="ECO:0000313" key="14">
    <source>
        <dbReference type="Proteomes" id="UP001549691"/>
    </source>
</evidence>
<dbReference type="Gene3D" id="3.40.50.150">
    <property type="entry name" value="Vaccinia Virus protein VP39"/>
    <property type="match status" value="1"/>
</dbReference>
<feature type="domain" description="MnmC-like methyltransferase" evidence="12">
    <location>
        <begin position="113"/>
        <end position="230"/>
    </location>
</feature>
<evidence type="ECO:0000256" key="1">
    <source>
        <dbReference type="ARBA" id="ARBA00022490"/>
    </source>
</evidence>
<evidence type="ECO:0000256" key="7">
    <source>
        <dbReference type="ARBA" id="ARBA00022827"/>
    </source>
</evidence>
<dbReference type="InterPro" id="IPR008471">
    <property type="entry name" value="MnmC-like_methylTransf"/>
</dbReference>
<keyword evidence="14" id="KW-1185">Reference proteome</keyword>
<evidence type="ECO:0000259" key="11">
    <source>
        <dbReference type="Pfam" id="PF01266"/>
    </source>
</evidence>
<dbReference type="SUPFAM" id="SSF54373">
    <property type="entry name" value="FAD-linked reductases, C-terminal domain"/>
    <property type="match status" value="1"/>
</dbReference>
<comment type="function">
    <text evidence="10">Catalyzes the last two steps in the biosynthesis of 5-methylaminomethyl-2-thiouridine (mnm(5)s(2)U) at the wobble position (U34) in tRNA. Catalyzes the FAD-dependent demodification of cmnm(5)s(2)U34 to nm(5)s(2)U34, followed by the transfer of a methyl group from S-adenosyl-L-methionine to nm(5)s(2)U34, to form mnm(5)s(2)U34.</text>
</comment>
<dbReference type="PANTHER" id="PTHR13847:SF283">
    <property type="entry name" value="TRNA 5-METHYLAMINOMETHYL-2-THIOURIDINE BIOSYNTHESIS BIFUNCTIONAL PROTEIN MNMC"/>
    <property type="match status" value="1"/>
</dbReference>
<dbReference type="InterPro" id="IPR006076">
    <property type="entry name" value="FAD-dep_OxRdtase"/>
</dbReference>
<keyword evidence="2 10" id="KW-0489">Methyltransferase</keyword>
<dbReference type="Proteomes" id="UP001549691">
    <property type="component" value="Unassembled WGS sequence"/>
</dbReference>
<sequence length="636" mass="68466">MIALTPAHLELSPEGIPWSATYGDIYHSASGALEQAEHVFLHGNDLPQRWQGRDSFVIVETGFGLGHNFLATWAAWRADPAHSAHLHFISVEKHPFAAADLATAHAASGVAPELSAELLAHWPVLVPGCHRLELDQGRVSLTLLFGEAESALTQIVARADAIYLDGFSPAKNPDMWSPKICRALAALSDSSTRLATWSVAVALRESLTQVGFAVELAQGFRGKREMLQGAYRGPRTRSTAIKDKRVIVIGAGLAGTAIAERLAARGMHVELLEAQEDAAQGASGNLAGAFRPLPSLDDNYLSRITRAGFLYGLQHLAMLANAQHQVLWEPCGVLHLARNTDQEGKQRAVADALQWPKDFLRWVDAASATRKAGHTASFGGWWFPQGGWIQPASLCNANLAQATTRVTLRTGINVASLRREGALWHALDADGSIIASAPQLVLANAYDARRLADAEWLPLRAARGQVSHLPMAQLAPLGVVVCGQGYITPGIGGHAALGASFVVDDFDLSLREAEHTENLAKIEHMLPGFSNNQAADELTGRVGLRAIALDRLPMVGQLPAVLQGDGYNLDTLPRQDGLWVITGFGARGLVWSSLCGELLAAQMCHEPLPLERDLVASMDPARFIISPPKTLRFPEE</sequence>
<evidence type="ECO:0000259" key="12">
    <source>
        <dbReference type="Pfam" id="PF05430"/>
    </source>
</evidence>
<dbReference type="HAMAP" id="MF_01102">
    <property type="entry name" value="MnmC"/>
    <property type="match status" value="1"/>
</dbReference>
<feature type="region of interest" description="FAD-dependent cmnm(5)s(2)U34 oxidoreductase" evidence="10">
    <location>
        <begin position="249"/>
        <end position="636"/>
    </location>
</feature>
<keyword evidence="9 10" id="KW-0511">Multifunctional enzyme</keyword>